<sequence>MRTYDRHTGTAVALTVLLAAQAADAAVTVNIVHPHNEIIEGGTIPVRVEASSLDEIYYVEAEFEGLTIELTPTGDGYYEGAFELGELGSELPYGPYVVTVNAYDTFGEGASDEGIVHQYAPPTVAWNVLPHDTLTAGWRFEAKCIPTPPYECKELSARFDSPSGSYQFYNDVRSPYPQPVPGRLYVKEDNGGSGYWLPSGKTYTLTVSANVGVGPGVTRTVGPIHVDRSPRLTAVQRAPGTILDFDATRFLFLDYLRRIGIFDRNTHQITWVEAIPEWAAPQLGAVYGALTPSGSVYQSATGYILSWVDGVRRQIASATITPRLDAVNGNTAVWTSYNDDWAHEHSLSTGTNRTLWYNPGSRSPFQADIPASGGVFFGTYESASIVGPGNALLGDHAGNLQRPITDGTNVVGRWWDGMTSSSYLYTAEGEEVFLGDSLTNTSAGLLAHAGYAAFLKSDGDANQIWLRTPDGEQHQISDFPKSSRFDQAKLRVGHDGISDAGEVLFLYEGKRYIGRPGGAPEPISTELGHGRWLDGSWYVTIGNTLFQVSTPASAAARLAATGIEELARGEGVGEREVLSTSFAEREALDATVWARDLHEPDALPASADGAELLGDVDTDTGADIAPAGAGCSTSGPAGSAGGAAALAAALAGLALARRSRARS</sequence>
<gene>
    <name evidence="2" type="ORF">SOCE836_050810</name>
</gene>
<protein>
    <recommendedName>
        <fullName evidence="4">Secreted protein</fullName>
    </recommendedName>
</protein>
<dbReference type="RefSeq" id="WP_237245584.1">
    <property type="nucleotide sequence ID" value="NZ_CP012672.1"/>
</dbReference>
<dbReference type="Proteomes" id="UP000295497">
    <property type="component" value="Chromosome"/>
</dbReference>
<feature type="signal peptide" evidence="1">
    <location>
        <begin position="1"/>
        <end position="25"/>
    </location>
</feature>
<name>A0A4P2QRR0_SORCE</name>
<feature type="chain" id="PRO_5020630293" description="Secreted protein" evidence="1">
    <location>
        <begin position="26"/>
        <end position="663"/>
    </location>
</feature>
<reference evidence="2 3" key="1">
    <citation type="submission" date="2015-09" db="EMBL/GenBank/DDBJ databases">
        <title>Sorangium comparison.</title>
        <authorList>
            <person name="Zaburannyi N."/>
            <person name="Bunk B."/>
            <person name="Overmann J."/>
            <person name="Mueller R."/>
        </authorList>
    </citation>
    <scope>NUCLEOTIDE SEQUENCE [LARGE SCALE GENOMIC DNA]</scope>
    <source>
        <strain evidence="2 3">So ce836</strain>
    </source>
</reference>
<keyword evidence="1" id="KW-0732">Signal</keyword>
<dbReference type="AlphaFoldDB" id="A0A4P2QRR0"/>
<evidence type="ECO:0000313" key="2">
    <source>
        <dbReference type="EMBL" id="AUX32929.1"/>
    </source>
</evidence>
<dbReference type="EMBL" id="CP012672">
    <property type="protein sequence ID" value="AUX32929.1"/>
    <property type="molecule type" value="Genomic_DNA"/>
</dbReference>
<evidence type="ECO:0008006" key="4">
    <source>
        <dbReference type="Google" id="ProtNLM"/>
    </source>
</evidence>
<proteinExistence type="predicted"/>
<evidence type="ECO:0000256" key="1">
    <source>
        <dbReference type="SAM" id="SignalP"/>
    </source>
</evidence>
<organism evidence="2 3">
    <name type="scientific">Sorangium cellulosum</name>
    <name type="common">Polyangium cellulosum</name>
    <dbReference type="NCBI Taxonomy" id="56"/>
    <lineage>
        <taxon>Bacteria</taxon>
        <taxon>Pseudomonadati</taxon>
        <taxon>Myxococcota</taxon>
        <taxon>Polyangia</taxon>
        <taxon>Polyangiales</taxon>
        <taxon>Polyangiaceae</taxon>
        <taxon>Sorangium</taxon>
    </lineage>
</organism>
<accession>A0A4P2QRR0</accession>
<evidence type="ECO:0000313" key="3">
    <source>
        <dbReference type="Proteomes" id="UP000295497"/>
    </source>
</evidence>